<evidence type="ECO:0000259" key="3">
    <source>
        <dbReference type="SMART" id="SM00563"/>
    </source>
</evidence>
<dbReference type="EMBL" id="UINC01054290">
    <property type="protein sequence ID" value="SVB71813.1"/>
    <property type="molecule type" value="Genomic_DNA"/>
</dbReference>
<dbReference type="SUPFAM" id="SSF69593">
    <property type="entry name" value="Glycerol-3-phosphate (1)-acyltransferase"/>
    <property type="match status" value="1"/>
</dbReference>
<proteinExistence type="predicted"/>
<dbReference type="CDD" id="cd07989">
    <property type="entry name" value="LPLAT_AGPAT-like"/>
    <property type="match status" value="1"/>
</dbReference>
<dbReference type="Pfam" id="PF01553">
    <property type="entry name" value="Acyltransferase"/>
    <property type="match status" value="1"/>
</dbReference>
<dbReference type="GO" id="GO:0003841">
    <property type="term" value="F:1-acylglycerol-3-phosphate O-acyltransferase activity"/>
    <property type="evidence" value="ECO:0007669"/>
    <property type="project" value="TreeGrafter"/>
</dbReference>
<keyword evidence="2" id="KW-0012">Acyltransferase</keyword>
<keyword evidence="1" id="KW-0808">Transferase</keyword>
<organism evidence="4">
    <name type="scientific">marine metagenome</name>
    <dbReference type="NCBI Taxonomy" id="408172"/>
    <lineage>
        <taxon>unclassified sequences</taxon>
        <taxon>metagenomes</taxon>
        <taxon>ecological metagenomes</taxon>
    </lineage>
</organism>
<feature type="non-terminal residue" evidence="4">
    <location>
        <position position="1"/>
    </location>
</feature>
<dbReference type="AlphaFoldDB" id="A0A382GB35"/>
<gene>
    <name evidence="4" type="ORF">METZ01_LOCUS224667</name>
</gene>
<protein>
    <recommendedName>
        <fullName evidence="3">Phospholipid/glycerol acyltransferase domain-containing protein</fullName>
    </recommendedName>
</protein>
<dbReference type="SMART" id="SM00563">
    <property type="entry name" value="PlsC"/>
    <property type="match status" value="1"/>
</dbReference>
<dbReference type="PANTHER" id="PTHR10434">
    <property type="entry name" value="1-ACYL-SN-GLYCEROL-3-PHOSPHATE ACYLTRANSFERASE"/>
    <property type="match status" value="1"/>
</dbReference>
<dbReference type="InterPro" id="IPR002123">
    <property type="entry name" value="Plipid/glycerol_acylTrfase"/>
</dbReference>
<dbReference type="GO" id="GO:0006654">
    <property type="term" value="P:phosphatidic acid biosynthetic process"/>
    <property type="evidence" value="ECO:0007669"/>
    <property type="project" value="TreeGrafter"/>
</dbReference>
<accession>A0A382GB35</accession>
<name>A0A382GB35_9ZZZZ</name>
<evidence type="ECO:0000256" key="1">
    <source>
        <dbReference type="ARBA" id="ARBA00022679"/>
    </source>
</evidence>
<reference evidence="4" key="1">
    <citation type="submission" date="2018-05" db="EMBL/GenBank/DDBJ databases">
        <authorList>
            <person name="Lanie J.A."/>
            <person name="Ng W.-L."/>
            <person name="Kazmierczak K.M."/>
            <person name="Andrzejewski T.M."/>
            <person name="Davidsen T.M."/>
            <person name="Wayne K.J."/>
            <person name="Tettelin H."/>
            <person name="Glass J.I."/>
            <person name="Rusch D."/>
            <person name="Podicherti R."/>
            <person name="Tsui H.-C.T."/>
            <person name="Winkler M.E."/>
        </authorList>
    </citation>
    <scope>NUCLEOTIDE SEQUENCE</scope>
</reference>
<evidence type="ECO:0000313" key="4">
    <source>
        <dbReference type="EMBL" id="SVB71813.1"/>
    </source>
</evidence>
<feature type="domain" description="Phospholipid/glycerol acyltransferase" evidence="3">
    <location>
        <begin position="37"/>
        <end position="149"/>
    </location>
</feature>
<sequence>TAPLVYGAVRVLVRILLWPYFRTRTVGRQHIPADGPVILAPVHRSNLDSLMLSPLMRRRLRALAKESLFKARPLAWVIASLGAFPVHRETADRESMRIARELLNDGNLLLVFPEGKRHEGQAIGELFDGTAWLAAKTQSRVVPVGIAGTGEAMPTGARLPRPTRVRIVIGPPIDPPEPKGARSALRTWTEGLTGALQAVQDEAVVRARA</sequence>
<evidence type="ECO:0000256" key="2">
    <source>
        <dbReference type="ARBA" id="ARBA00023315"/>
    </source>
</evidence>
<dbReference type="PANTHER" id="PTHR10434:SF11">
    <property type="entry name" value="1-ACYL-SN-GLYCEROL-3-PHOSPHATE ACYLTRANSFERASE"/>
    <property type="match status" value="1"/>
</dbReference>